<comment type="caution">
    <text evidence="4">The sequence shown here is derived from an EMBL/GenBank/DDBJ whole genome shotgun (WGS) entry which is preliminary data.</text>
</comment>
<keyword evidence="5" id="KW-1185">Reference proteome</keyword>
<keyword evidence="2" id="KW-0012">Acyltransferase</keyword>
<dbReference type="Pfam" id="PF00583">
    <property type="entry name" value="Acetyltransf_1"/>
    <property type="match status" value="1"/>
</dbReference>
<evidence type="ECO:0000256" key="2">
    <source>
        <dbReference type="ARBA" id="ARBA00023315"/>
    </source>
</evidence>
<reference evidence="4 5" key="1">
    <citation type="submission" date="2016-01" db="EMBL/GenBank/DDBJ databases">
        <title>Janibacter melonis strain CD11_4 genome sequencing and assembly.</title>
        <authorList>
            <person name="Nair G.R."/>
            <person name="Kaur G."/>
            <person name="Chander A.M."/>
            <person name="Mayilraj S."/>
        </authorList>
    </citation>
    <scope>NUCLEOTIDE SEQUENCE [LARGE SCALE GENOMIC DNA]</scope>
    <source>
        <strain evidence="4 5">CD11-4</strain>
    </source>
</reference>
<evidence type="ECO:0000256" key="1">
    <source>
        <dbReference type="ARBA" id="ARBA00022679"/>
    </source>
</evidence>
<dbReference type="Proteomes" id="UP000076976">
    <property type="component" value="Unassembled WGS sequence"/>
</dbReference>
<accession>A0A176QGH1</accession>
<dbReference type="GO" id="GO:0016747">
    <property type="term" value="F:acyltransferase activity, transferring groups other than amino-acyl groups"/>
    <property type="evidence" value="ECO:0007669"/>
    <property type="project" value="InterPro"/>
</dbReference>
<dbReference type="STRING" id="262209.AWH69_03020"/>
<dbReference type="CDD" id="cd04301">
    <property type="entry name" value="NAT_SF"/>
    <property type="match status" value="1"/>
</dbReference>
<dbReference type="InterPro" id="IPR050832">
    <property type="entry name" value="Bact_Acetyltransf"/>
</dbReference>
<evidence type="ECO:0000313" key="5">
    <source>
        <dbReference type="Proteomes" id="UP000076976"/>
    </source>
</evidence>
<gene>
    <name evidence="4" type="ORF">AWH69_03020</name>
</gene>
<dbReference type="PROSITE" id="PS51186">
    <property type="entry name" value="GNAT"/>
    <property type="match status" value="1"/>
</dbReference>
<dbReference type="InterPro" id="IPR000182">
    <property type="entry name" value="GNAT_dom"/>
</dbReference>
<feature type="domain" description="N-acetyltransferase" evidence="3">
    <location>
        <begin position="15"/>
        <end position="164"/>
    </location>
</feature>
<dbReference type="InterPro" id="IPR016181">
    <property type="entry name" value="Acyl_CoA_acyltransferase"/>
</dbReference>
<keyword evidence="1 4" id="KW-0808">Transferase</keyword>
<dbReference type="PANTHER" id="PTHR43877">
    <property type="entry name" value="AMINOALKYLPHOSPHONATE N-ACETYLTRANSFERASE-RELATED-RELATED"/>
    <property type="match status" value="1"/>
</dbReference>
<dbReference type="PANTHER" id="PTHR43877:SF1">
    <property type="entry name" value="ACETYLTRANSFERASE"/>
    <property type="match status" value="1"/>
</dbReference>
<dbReference type="Gene3D" id="3.40.630.30">
    <property type="match status" value="1"/>
</dbReference>
<dbReference type="AlphaFoldDB" id="A0A176QGH1"/>
<evidence type="ECO:0000259" key="3">
    <source>
        <dbReference type="PROSITE" id="PS51186"/>
    </source>
</evidence>
<dbReference type="EMBL" id="LQZG01000001">
    <property type="protein sequence ID" value="OAB88770.1"/>
    <property type="molecule type" value="Genomic_DNA"/>
</dbReference>
<dbReference type="SUPFAM" id="SSF55729">
    <property type="entry name" value="Acyl-CoA N-acyltransferases (Nat)"/>
    <property type="match status" value="1"/>
</dbReference>
<proteinExistence type="predicted"/>
<sequence length="166" mass="17849">MSEGGERAAPGPADLELRRAGPSDAGTVGLLLFDFNTEFVTPTPAAAVLAARFERLLGRDDVVVLLAREAGEDIGFAYLTYRPTPYGDGPLVQLEELYVRPALRDEGVGAALLGRALDDAVAAGAVELDINVDAVDIDTRRFYERWGFSCVDPGTGDLMLCYVREL</sequence>
<protein>
    <submittedName>
        <fullName evidence="4">Acetyltransferase</fullName>
    </submittedName>
</protein>
<name>A0A176QGH1_9MICO</name>
<organism evidence="4 5">
    <name type="scientific">Janibacter melonis</name>
    <dbReference type="NCBI Taxonomy" id="262209"/>
    <lineage>
        <taxon>Bacteria</taxon>
        <taxon>Bacillati</taxon>
        <taxon>Actinomycetota</taxon>
        <taxon>Actinomycetes</taxon>
        <taxon>Micrococcales</taxon>
        <taxon>Intrasporangiaceae</taxon>
        <taxon>Janibacter</taxon>
    </lineage>
</organism>
<evidence type="ECO:0000313" key="4">
    <source>
        <dbReference type="EMBL" id="OAB88770.1"/>
    </source>
</evidence>